<sequence length="96" mass="9606">MGDAVHLASGDLQAAMSAWRADVPGLVAYPELPVGVDDAATAAVLAAMAGWPIEHTTMGTHRETAATKFDGASAATTAIVSTADDDGAARIAAVEL</sequence>
<organism evidence="1 2">
    <name type="scientific">Mycolicibacterium komossense</name>
    <dbReference type="NCBI Taxonomy" id="1779"/>
    <lineage>
        <taxon>Bacteria</taxon>
        <taxon>Bacillati</taxon>
        <taxon>Actinomycetota</taxon>
        <taxon>Actinomycetes</taxon>
        <taxon>Mycobacteriales</taxon>
        <taxon>Mycobacteriaceae</taxon>
        <taxon>Mycolicibacterium</taxon>
    </lineage>
</organism>
<proteinExistence type="predicted"/>
<keyword evidence="2" id="KW-1185">Reference proteome</keyword>
<dbReference type="RefSeq" id="WP_264065546.1">
    <property type="nucleotide sequence ID" value="NZ_JACKTY010000011.1"/>
</dbReference>
<evidence type="ECO:0000313" key="1">
    <source>
        <dbReference type="EMBL" id="MCV7224792.1"/>
    </source>
</evidence>
<protein>
    <recommendedName>
        <fullName evidence="3">PE family protein</fullName>
    </recommendedName>
</protein>
<dbReference type="Proteomes" id="UP001526201">
    <property type="component" value="Unassembled WGS sequence"/>
</dbReference>
<gene>
    <name evidence="1" type="ORF">H7J73_01890</name>
</gene>
<evidence type="ECO:0000313" key="2">
    <source>
        <dbReference type="Proteomes" id="UP001526201"/>
    </source>
</evidence>
<evidence type="ECO:0008006" key="3">
    <source>
        <dbReference type="Google" id="ProtNLM"/>
    </source>
</evidence>
<accession>A0ABT3C5R1</accession>
<comment type="caution">
    <text evidence="1">The sequence shown here is derived from an EMBL/GenBank/DDBJ whole genome shotgun (WGS) entry which is preliminary data.</text>
</comment>
<dbReference type="EMBL" id="JACKTY010000011">
    <property type="protein sequence ID" value="MCV7224792.1"/>
    <property type="molecule type" value="Genomic_DNA"/>
</dbReference>
<reference evidence="1 2" key="1">
    <citation type="journal article" date="2022" name="BMC Genomics">
        <title>Comparative genome analysis of mycobacteria focusing on tRNA and non-coding RNA.</title>
        <authorList>
            <person name="Behra P.R.K."/>
            <person name="Pettersson B.M.F."/>
            <person name="Ramesh M."/>
            <person name="Das S."/>
            <person name="Dasgupta S."/>
            <person name="Kirsebom L.A."/>
        </authorList>
    </citation>
    <scope>NUCLEOTIDE SEQUENCE [LARGE SCALE GENOMIC DNA]</scope>
    <source>
        <strain evidence="1 2">DSM 44078</strain>
    </source>
</reference>
<name>A0ABT3C5R1_9MYCO</name>